<keyword evidence="7 8" id="KW-0119">Carbohydrate metabolism</keyword>
<feature type="domain" description="Carbohydrate kinase FGGY C-terminal" evidence="11">
    <location>
        <begin position="252"/>
        <end position="435"/>
    </location>
</feature>
<dbReference type="InterPro" id="IPR018485">
    <property type="entry name" value="FGGY_C"/>
</dbReference>
<evidence type="ECO:0000313" key="14">
    <source>
        <dbReference type="Proteomes" id="UP000245839"/>
    </source>
</evidence>
<evidence type="ECO:0000256" key="5">
    <source>
        <dbReference type="ARBA" id="ARBA00022777"/>
    </source>
</evidence>
<evidence type="ECO:0000256" key="3">
    <source>
        <dbReference type="ARBA" id="ARBA00022679"/>
    </source>
</evidence>
<protein>
    <recommendedName>
        <fullName evidence="8 9">Xylulose kinase</fullName>
        <shortName evidence="8 9">Xylulokinase</shortName>
        <ecNumber evidence="8 9">2.7.1.17</ecNumber>
    </recommendedName>
</protein>
<name>A0A2Y9B4B3_9RHOB</name>
<evidence type="ECO:0000256" key="6">
    <source>
        <dbReference type="ARBA" id="ARBA00022840"/>
    </source>
</evidence>
<evidence type="ECO:0000256" key="9">
    <source>
        <dbReference type="RuleBase" id="RU364073"/>
    </source>
</evidence>
<feature type="binding site" evidence="8">
    <location>
        <begin position="79"/>
        <end position="80"/>
    </location>
    <ligand>
        <name>substrate</name>
    </ligand>
</feature>
<evidence type="ECO:0000256" key="1">
    <source>
        <dbReference type="ARBA" id="ARBA00009156"/>
    </source>
</evidence>
<dbReference type="NCBIfam" id="TIGR01312">
    <property type="entry name" value="XylB"/>
    <property type="match status" value="1"/>
</dbReference>
<dbReference type="Pfam" id="PF02782">
    <property type="entry name" value="FGGY_C"/>
    <property type="match status" value="1"/>
</dbReference>
<dbReference type="AlphaFoldDB" id="A0A2Y9B4B3"/>
<dbReference type="GO" id="GO:0042732">
    <property type="term" value="P:D-xylose metabolic process"/>
    <property type="evidence" value="ECO:0007669"/>
    <property type="project" value="UniProtKB-KW"/>
</dbReference>
<organism evidence="13 15">
    <name type="scientific">Jannaschia seohaensis</name>
    <dbReference type="NCBI Taxonomy" id="475081"/>
    <lineage>
        <taxon>Bacteria</taxon>
        <taxon>Pseudomonadati</taxon>
        <taxon>Pseudomonadota</taxon>
        <taxon>Alphaproteobacteria</taxon>
        <taxon>Rhodobacterales</taxon>
        <taxon>Roseobacteraceae</taxon>
        <taxon>Jannaschia</taxon>
    </lineage>
</organism>
<dbReference type="InterPro" id="IPR018484">
    <property type="entry name" value="FGGY_N"/>
</dbReference>
<evidence type="ECO:0000313" key="12">
    <source>
        <dbReference type="EMBL" id="PWJ11735.1"/>
    </source>
</evidence>
<dbReference type="OrthoDB" id="9805576at2"/>
<comment type="similarity">
    <text evidence="1 8 9">Belongs to the FGGY kinase family.</text>
</comment>
<proteinExistence type="inferred from homology"/>
<evidence type="ECO:0000256" key="2">
    <source>
        <dbReference type="ARBA" id="ARBA00022629"/>
    </source>
</evidence>
<keyword evidence="14" id="KW-1185">Reference proteome</keyword>
<accession>A0A2Y9B4B3</accession>
<keyword evidence="4 8" id="KW-0547">Nucleotide-binding</keyword>
<dbReference type="EMBL" id="UETC01000018">
    <property type="protein sequence ID" value="SSA51251.1"/>
    <property type="molecule type" value="Genomic_DNA"/>
</dbReference>
<evidence type="ECO:0000256" key="8">
    <source>
        <dbReference type="HAMAP-Rule" id="MF_02220"/>
    </source>
</evidence>
<dbReference type="Proteomes" id="UP000251571">
    <property type="component" value="Unassembled WGS sequence"/>
</dbReference>
<dbReference type="SUPFAM" id="SSF53067">
    <property type="entry name" value="Actin-like ATPase domain"/>
    <property type="match status" value="2"/>
</dbReference>
<dbReference type="EC" id="2.7.1.17" evidence="8 9"/>
<dbReference type="CDD" id="cd07808">
    <property type="entry name" value="ASKHA_NBD_FGGY_EcXK-like"/>
    <property type="match status" value="1"/>
</dbReference>
<dbReference type="EMBL" id="QGDJ01000018">
    <property type="protein sequence ID" value="PWJ11735.1"/>
    <property type="molecule type" value="Genomic_DNA"/>
</dbReference>
<dbReference type="GO" id="GO:0005524">
    <property type="term" value="F:ATP binding"/>
    <property type="evidence" value="ECO:0007669"/>
    <property type="project" value="UniProtKB-UniRule"/>
</dbReference>
<feature type="site" description="Important for activity" evidence="8">
    <location>
        <position position="6"/>
    </location>
</feature>
<evidence type="ECO:0000256" key="4">
    <source>
        <dbReference type="ARBA" id="ARBA00022741"/>
    </source>
</evidence>
<dbReference type="PROSITE" id="PS00933">
    <property type="entry name" value="FGGY_KINASES_1"/>
    <property type="match status" value="1"/>
</dbReference>
<dbReference type="InterPro" id="IPR043129">
    <property type="entry name" value="ATPase_NBD"/>
</dbReference>
<sequence length="482" mass="50731">MYLGLDIGTSGVKAMLVAEDFATVAVAHAPLTVSRPHAGWSEQNPGDWITACEAAIADLARKQGDAMARLQGIGLSGHMHGATLLDGSDRPLRPCILWNDSRSAEECAVLEARADFRRIGGNIVMAGFTAPKLLWVARHEPEIFERTAKVLLPKDFVRLWLTGEHVAERSDASGTLWLDVAQRRWSDALLNATGLTQAQMPALVEGTDISGSLRTELAERWGVARVPVAGGAGDNAATACGMGAIQPGTGFLSLGTSGVLFATTDRFRPNTDDAVHAFCHAVPDTWHQMGVFLAATDALTWLCEITGRPVPELVGLLPETVTQPSAVGFLPYLSGERTPHNDPGASGAFWNVRRDTGLPELVHGVMDGVALAFADCATALRAAGTDIDVAYVVGGGARSEQWLSILAAATGITLLRPEAGDFGAAFGAAKLAAASVSGDVSGGIFAGPAIRSEVVPDTNLAAGYAEKYKAYRAAYRQIRPLV</sequence>
<evidence type="ECO:0000259" key="10">
    <source>
        <dbReference type="Pfam" id="PF00370"/>
    </source>
</evidence>
<dbReference type="RefSeq" id="WP_109566283.1">
    <property type="nucleotide sequence ID" value="NZ_QGDJ01000018.1"/>
</dbReference>
<gene>
    <name evidence="8 9" type="primary">xylB</name>
    <name evidence="12" type="ORF">BCF38_1182</name>
    <name evidence="13" type="ORF">SAMN05421539_1182</name>
</gene>
<dbReference type="Gene3D" id="3.30.420.40">
    <property type="match status" value="2"/>
</dbReference>
<keyword evidence="2 8" id="KW-0859">Xylose metabolism</keyword>
<dbReference type="Pfam" id="PF00370">
    <property type="entry name" value="FGGY_N"/>
    <property type="match status" value="1"/>
</dbReference>
<dbReference type="InterPro" id="IPR006000">
    <property type="entry name" value="Xylulokinase"/>
</dbReference>
<dbReference type="PIRSF" id="PIRSF000538">
    <property type="entry name" value="GlpK"/>
    <property type="match status" value="1"/>
</dbReference>
<comment type="function">
    <text evidence="8">Catalyzes the phosphorylation of D-xylulose to D-xylulose 5-phosphate.</text>
</comment>
<dbReference type="HAMAP" id="MF_02220">
    <property type="entry name" value="XylB"/>
    <property type="match status" value="1"/>
</dbReference>
<evidence type="ECO:0000313" key="13">
    <source>
        <dbReference type="EMBL" id="SSA51251.1"/>
    </source>
</evidence>
<dbReference type="InterPro" id="IPR000577">
    <property type="entry name" value="Carb_kinase_FGGY"/>
</dbReference>
<dbReference type="InterPro" id="IPR050406">
    <property type="entry name" value="FGGY_Carb_Kinase"/>
</dbReference>
<evidence type="ECO:0000256" key="7">
    <source>
        <dbReference type="ARBA" id="ARBA00023277"/>
    </source>
</evidence>
<feature type="domain" description="Carbohydrate kinase FGGY N-terminal" evidence="10">
    <location>
        <begin position="1"/>
        <end position="241"/>
    </location>
</feature>
<evidence type="ECO:0000313" key="15">
    <source>
        <dbReference type="Proteomes" id="UP000251571"/>
    </source>
</evidence>
<dbReference type="PANTHER" id="PTHR43095:SF6">
    <property type="entry name" value="XYLULOSE KINASE"/>
    <property type="match status" value="1"/>
</dbReference>
<dbReference type="PANTHER" id="PTHR43095">
    <property type="entry name" value="SUGAR KINASE"/>
    <property type="match status" value="1"/>
</dbReference>
<dbReference type="GO" id="GO:0004856">
    <property type="term" value="F:D-xylulokinase activity"/>
    <property type="evidence" value="ECO:0007669"/>
    <property type="project" value="UniProtKB-UniRule"/>
</dbReference>
<evidence type="ECO:0000259" key="11">
    <source>
        <dbReference type="Pfam" id="PF02782"/>
    </source>
</evidence>
<feature type="active site" description="Proton acceptor" evidence="8">
    <location>
        <position position="234"/>
    </location>
</feature>
<dbReference type="GO" id="GO:0005998">
    <property type="term" value="P:xylulose catabolic process"/>
    <property type="evidence" value="ECO:0007669"/>
    <property type="project" value="UniProtKB-UniRule"/>
</dbReference>
<reference evidence="15" key="1">
    <citation type="submission" date="2016-10" db="EMBL/GenBank/DDBJ databases">
        <authorList>
            <person name="Varghese N."/>
            <person name="Submissions S."/>
        </authorList>
    </citation>
    <scope>NUCLEOTIDE SEQUENCE [LARGE SCALE GENOMIC DNA]</scope>
    <source>
        <strain evidence="15">DSM 25227</strain>
    </source>
</reference>
<keyword evidence="5 8" id="KW-0418">Kinase</keyword>
<dbReference type="InterPro" id="IPR018483">
    <property type="entry name" value="Carb_kinase_FGGY_CS"/>
</dbReference>
<keyword evidence="3 8" id="KW-0808">Transferase</keyword>
<comment type="catalytic activity">
    <reaction evidence="8 9">
        <text>D-xylulose + ATP = D-xylulose 5-phosphate + ADP + H(+)</text>
        <dbReference type="Rhea" id="RHEA:10964"/>
        <dbReference type="ChEBI" id="CHEBI:15378"/>
        <dbReference type="ChEBI" id="CHEBI:17140"/>
        <dbReference type="ChEBI" id="CHEBI:30616"/>
        <dbReference type="ChEBI" id="CHEBI:57737"/>
        <dbReference type="ChEBI" id="CHEBI:456216"/>
        <dbReference type="EC" id="2.7.1.17"/>
    </reaction>
</comment>
<dbReference type="Proteomes" id="UP000245839">
    <property type="component" value="Unassembled WGS sequence"/>
</dbReference>
<reference evidence="13" key="2">
    <citation type="submission" date="2016-10" db="EMBL/GenBank/DDBJ databases">
        <authorList>
            <person name="Cai Z."/>
        </authorList>
    </citation>
    <scope>NUCLEOTIDE SEQUENCE [LARGE SCALE GENOMIC DNA]</scope>
    <source>
        <strain evidence="13">DSM 25227</strain>
    </source>
</reference>
<keyword evidence="6 8" id="KW-0067">ATP-binding</keyword>
<reference evidence="12 14" key="3">
    <citation type="submission" date="2018-03" db="EMBL/GenBank/DDBJ databases">
        <title>Genomic Encyclopedia of Archaeal and Bacterial Type Strains, Phase II (KMG-II): from individual species to whole genera.</title>
        <authorList>
            <person name="Goeker M."/>
        </authorList>
    </citation>
    <scope>NUCLEOTIDE SEQUENCE [LARGE SCALE GENOMIC DNA]</scope>
    <source>
        <strain evidence="12 14">DSM 25227</strain>
    </source>
</reference>